<sequence length="548" mass="60811">MTHSASADRELRAYVRHLNRRRFLTVAGAASAIAFATNLPDTSRAVTPLPGAAIRTQPFTLGVASGDPLPGSVVLWTRLAPDPYQPDSGLPDRPVPVRWEIARDAGFRRRVGSGVATAHPEFHHSVHVEPDGLEPATTYYYRFHTGGWTSPVGRTRTAPGPDADPARLRFGVVSCQRYDQGHYTAYRHLAEEDLDAVLHVGDYLYEYPVKSTGGARGYPAGTLPAHFDRETTTLTDYRLRYSLYRRDADLRAAHAAHPWIVTWDDHETDNNYAGGIPEKPEENLPPAEFLLRRAAAYRAYWENMPLRAPQRPDGPDLRLYRRLRYGRLAQLDVLDTRQYRDDQANGDGWKLPTPESEDPARTMLGATQERWLLDGWRESRAVWNLVPQQVVFARRRNRVAGPWPLSMDAWDGYPAARARVLRGAREAGVPNLVFLTGDVHVHYAFDVPHDPAGPAGPDNGVAAVELVTTSVSSGGDGARRPANWQTLMDANPHLRFYDGRRGYLLVTLDARRLRADFRTVDQVTAPGAGISTAASFVCEAGAPGLRPA</sequence>
<dbReference type="PROSITE" id="PS51318">
    <property type="entry name" value="TAT"/>
    <property type="match status" value="1"/>
</dbReference>
<organism evidence="3 4">
    <name type="scientific">Streptomyces durbertensis</name>
    <dbReference type="NCBI Taxonomy" id="2448886"/>
    <lineage>
        <taxon>Bacteria</taxon>
        <taxon>Bacillati</taxon>
        <taxon>Actinomycetota</taxon>
        <taxon>Actinomycetes</taxon>
        <taxon>Kitasatosporales</taxon>
        <taxon>Streptomycetaceae</taxon>
        <taxon>Streptomyces</taxon>
    </lineage>
</organism>
<dbReference type="Gene3D" id="3.60.21.70">
    <property type="entry name" value="PhoD-like phosphatase"/>
    <property type="match status" value="1"/>
</dbReference>
<dbReference type="Pfam" id="PF16655">
    <property type="entry name" value="PhoD_N"/>
    <property type="match status" value="1"/>
</dbReference>
<feature type="domain" description="Phospholipase D N-terminal" evidence="2">
    <location>
        <begin position="61"/>
        <end position="157"/>
    </location>
</feature>
<keyword evidence="4" id="KW-1185">Reference proteome</keyword>
<reference evidence="4" key="1">
    <citation type="journal article" date="2020" name="Syst. Appl. Microbiol.">
        <title>Streptomyces alkaliterrae sp. nov., isolated from an alkaline soil, and emended descriptions of Streptomyces alkaliphilus, Streptomyces calidiresistens and Streptomyces durbertensis.</title>
        <authorList>
            <person name="Swiecimska M."/>
            <person name="Golinska P."/>
            <person name="Nouioui I."/>
            <person name="Wypij M."/>
            <person name="Rai M."/>
            <person name="Sangal V."/>
            <person name="Goodfellow M."/>
        </authorList>
    </citation>
    <scope>NUCLEOTIDE SEQUENCE [LARGE SCALE GENOMIC DNA]</scope>
    <source>
        <strain evidence="4">DSM 104538</strain>
    </source>
</reference>
<dbReference type="Proteomes" id="UP000766698">
    <property type="component" value="Unassembled WGS sequence"/>
</dbReference>
<dbReference type="InterPro" id="IPR038607">
    <property type="entry name" value="PhoD-like_sf"/>
</dbReference>
<gene>
    <name evidence="3" type="ORF">GL263_25970</name>
</gene>
<protein>
    <submittedName>
        <fullName evidence="3">Alkaline phosphatase D family protein</fullName>
    </submittedName>
</protein>
<dbReference type="InterPro" id="IPR029052">
    <property type="entry name" value="Metallo-depent_PP-like"/>
</dbReference>
<evidence type="ECO:0000259" key="2">
    <source>
        <dbReference type="Pfam" id="PF16655"/>
    </source>
</evidence>
<dbReference type="Pfam" id="PF09423">
    <property type="entry name" value="PhoD"/>
    <property type="match status" value="1"/>
</dbReference>
<dbReference type="CDD" id="cd07389">
    <property type="entry name" value="MPP_PhoD"/>
    <property type="match status" value="1"/>
</dbReference>
<dbReference type="InterPro" id="IPR032093">
    <property type="entry name" value="PhoD_N"/>
</dbReference>
<dbReference type="EMBL" id="WMLF01000693">
    <property type="protein sequence ID" value="MBB1246966.1"/>
    <property type="molecule type" value="Genomic_DNA"/>
</dbReference>
<dbReference type="SUPFAM" id="SSF56300">
    <property type="entry name" value="Metallo-dependent phosphatases"/>
    <property type="match status" value="1"/>
</dbReference>
<dbReference type="InterPro" id="IPR052900">
    <property type="entry name" value="Phospholipid_Metab_Enz"/>
</dbReference>
<evidence type="ECO:0000313" key="3">
    <source>
        <dbReference type="EMBL" id="MBB1246966.1"/>
    </source>
</evidence>
<dbReference type="PANTHER" id="PTHR43606">
    <property type="entry name" value="PHOSPHATASE, PUTATIVE (AFU_ORTHOLOGUE AFUA_6G08710)-RELATED"/>
    <property type="match status" value="1"/>
</dbReference>
<feature type="domain" description="PhoD-like phosphatase metallophosphatase" evidence="1">
    <location>
        <begin position="170"/>
        <end position="517"/>
    </location>
</feature>
<name>A0ABR6ENQ5_9ACTN</name>
<dbReference type="Gene3D" id="2.60.40.380">
    <property type="entry name" value="Purple acid phosphatase-like, N-terminal"/>
    <property type="match status" value="1"/>
</dbReference>
<dbReference type="PANTHER" id="PTHR43606:SF2">
    <property type="entry name" value="ALKALINE PHOSPHATASE FAMILY PROTEIN (AFU_ORTHOLOGUE AFUA_5G03860)"/>
    <property type="match status" value="1"/>
</dbReference>
<evidence type="ECO:0000259" key="1">
    <source>
        <dbReference type="Pfam" id="PF09423"/>
    </source>
</evidence>
<accession>A0ABR6ENQ5</accession>
<proteinExistence type="predicted"/>
<evidence type="ECO:0000313" key="4">
    <source>
        <dbReference type="Proteomes" id="UP000766698"/>
    </source>
</evidence>
<dbReference type="RefSeq" id="WP_182858180.1">
    <property type="nucleotide sequence ID" value="NZ_WMLF01000693.1"/>
</dbReference>
<comment type="caution">
    <text evidence="3">The sequence shown here is derived from an EMBL/GenBank/DDBJ whole genome shotgun (WGS) entry which is preliminary data.</text>
</comment>
<dbReference type="InterPro" id="IPR018946">
    <property type="entry name" value="PhoD-like_MPP"/>
</dbReference>
<dbReference type="InterPro" id="IPR006311">
    <property type="entry name" value="TAT_signal"/>
</dbReference>